<dbReference type="GO" id="GO:0005634">
    <property type="term" value="C:nucleus"/>
    <property type="evidence" value="ECO:0007669"/>
    <property type="project" value="TreeGrafter"/>
</dbReference>
<dbReference type="Gene3D" id="1.10.150.50">
    <property type="entry name" value="Transcription Factor, Ets-1"/>
    <property type="match status" value="1"/>
</dbReference>
<gene>
    <name evidence="3" type="ORF">PFISCL1PPCAC_2106</name>
</gene>
<dbReference type="InterPro" id="IPR013761">
    <property type="entry name" value="SAM/pointed_sf"/>
</dbReference>
<dbReference type="PROSITE" id="PS50105">
    <property type="entry name" value="SAM_DOMAIN"/>
    <property type="match status" value="1"/>
</dbReference>
<evidence type="ECO:0000313" key="3">
    <source>
        <dbReference type="EMBL" id="GMT10809.1"/>
    </source>
</evidence>
<dbReference type="Pfam" id="PF18017">
    <property type="entry name" value="SAM_4"/>
    <property type="match status" value="1"/>
</dbReference>
<feature type="domain" description="SAM" evidence="2">
    <location>
        <begin position="1"/>
        <end position="68"/>
    </location>
</feature>
<evidence type="ECO:0000259" key="2">
    <source>
        <dbReference type="PROSITE" id="PS50105"/>
    </source>
</evidence>
<organism evidence="3 4">
    <name type="scientific">Pristionchus fissidentatus</name>
    <dbReference type="NCBI Taxonomy" id="1538716"/>
    <lineage>
        <taxon>Eukaryota</taxon>
        <taxon>Metazoa</taxon>
        <taxon>Ecdysozoa</taxon>
        <taxon>Nematoda</taxon>
        <taxon>Chromadorea</taxon>
        <taxon>Rhabditida</taxon>
        <taxon>Rhabditina</taxon>
        <taxon>Diplogasteromorpha</taxon>
        <taxon>Diplogasteroidea</taxon>
        <taxon>Neodiplogasteridae</taxon>
        <taxon>Pristionchus</taxon>
    </lineage>
</organism>
<dbReference type="SUPFAM" id="SSF47769">
    <property type="entry name" value="SAM/Pointed domain"/>
    <property type="match status" value="1"/>
</dbReference>
<feature type="region of interest" description="Disordered" evidence="1">
    <location>
        <begin position="315"/>
        <end position="334"/>
    </location>
</feature>
<comment type="caution">
    <text evidence="3">The sequence shown here is derived from an EMBL/GenBank/DDBJ whole genome shotgun (WGS) entry which is preliminary data.</text>
</comment>
<dbReference type="PANTHER" id="PTHR21359">
    <property type="entry name" value="DUF5577 DOMAIN-CONTAINING PROTEIN"/>
    <property type="match status" value="1"/>
</dbReference>
<dbReference type="PANTHER" id="PTHR21359:SF1">
    <property type="entry name" value="DUF5577 DOMAIN-CONTAINING PROTEIN"/>
    <property type="match status" value="1"/>
</dbReference>
<sequence length="398" mass="43267">MESEWMRFFTLAGIPDGIATRYAGSFSKNRVTREMVGDLDKETLVQLGVTAVGDQMAILKRVKAVAAMEAVGTAPPKNNTGTMTTRISRAPISAPSLDDRFTSLDDRCASVQRRGKPPPDRHEIYHVKMPEGKTMKSKKIMQNLHELRRNGMLVRGSSGVRQAGREVLSVAEQRELDAEVSSTTGGRMGGMHVDRGMRGVQSGRIIKQRVVGGGSSASSGIFGAALAVAGRGSVMGRKRPLRVEREEGGRGGGGLPSVTVQLGNRVRMGGGTTIPEKKGNRYQVIVGGGKRGLAGRVQGGARRGVVQVQYEDEVEEEEMEDEMYGDEGEEVEEEYEDVYEDEMEEESSTVIVGPSRGGQRVQTRYVPMQKNTKRGGGQMRAPPPVVHRNASIFDRVSF</sequence>
<feature type="non-terminal residue" evidence="3">
    <location>
        <position position="398"/>
    </location>
</feature>
<proteinExistence type="predicted"/>
<feature type="region of interest" description="Disordered" evidence="1">
    <location>
        <begin position="176"/>
        <end position="195"/>
    </location>
</feature>
<dbReference type="EMBL" id="BTSY01000001">
    <property type="protein sequence ID" value="GMT10809.1"/>
    <property type="molecule type" value="Genomic_DNA"/>
</dbReference>
<protein>
    <recommendedName>
        <fullName evidence="2">SAM domain-containing protein</fullName>
    </recommendedName>
</protein>
<accession>A0AAV5UYI1</accession>
<evidence type="ECO:0000313" key="4">
    <source>
        <dbReference type="Proteomes" id="UP001432322"/>
    </source>
</evidence>
<keyword evidence="4" id="KW-1185">Reference proteome</keyword>
<evidence type="ECO:0000256" key="1">
    <source>
        <dbReference type="SAM" id="MobiDB-lite"/>
    </source>
</evidence>
<reference evidence="3" key="1">
    <citation type="submission" date="2023-10" db="EMBL/GenBank/DDBJ databases">
        <title>Genome assembly of Pristionchus species.</title>
        <authorList>
            <person name="Yoshida K."/>
            <person name="Sommer R.J."/>
        </authorList>
    </citation>
    <scope>NUCLEOTIDE SEQUENCE</scope>
    <source>
        <strain evidence="3">RS5133</strain>
    </source>
</reference>
<name>A0AAV5UYI1_9BILA</name>
<dbReference type="InterPro" id="IPR039161">
    <property type="entry name" value="C19orf47-like"/>
</dbReference>
<dbReference type="InterPro" id="IPR001660">
    <property type="entry name" value="SAM"/>
</dbReference>
<dbReference type="Proteomes" id="UP001432322">
    <property type="component" value="Unassembled WGS sequence"/>
</dbReference>
<dbReference type="AlphaFoldDB" id="A0AAV5UYI1"/>
<feature type="region of interest" description="Disordered" evidence="1">
    <location>
        <begin position="342"/>
        <end position="385"/>
    </location>
</feature>